<evidence type="ECO:0000256" key="2">
    <source>
        <dbReference type="SAM" id="MobiDB-lite"/>
    </source>
</evidence>
<reference evidence="3" key="1">
    <citation type="submission" date="2021-01" db="EMBL/GenBank/DDBJ databases">
        <authorList>
            <person name="Corre E."/>
            <person name="Pelletier E."/>
            <person name="Niang G."/>
            <person name="Scheremetjew M."/>
            <person name="Finn R."/>
            <person name="Kale V."/>
            <person name="Holt S."/>
            <person name="Cochrane G."/>
            <person name="Meng A."/>
            <person name="Brown T."/>
            <person name="Cohen L."/>
        </authorList>
    </citation>
    <scope>NUCLEOTIDE SEQUENCE</scope>
    <source>
        <strain evidence="3">SAG 63-3</strain>
    </source>
</reference>
<name>A0A7S0UT27_9CHLO</name>
<feature type="coiled-coil region" evidence="1">
    <location>
        <begin position="596"/>
        <end position="631"/>
    </location>
</feature>
<feature type="compositionally biased region" description="Low complexity" evidence="2">
    <location>
        <begin position="217"/>
        <end position="226"/>
    </location>
</feature>
<organism evidence="3">
    <name type="scientific">Polytomella parva</name>
    <dbReference type="NCBI Taxonomy" id="51329"/>
    <lineage>
        <taxon>Eukaryota</taxon>
        <taxon>Viridiplantae</taxon>
        <taxon>Chlorophyta</taxon>
        <taxon>core chlorophytes</taxon>
        <taxon>Chlorophyceae</taxon>
        <taxon>CS clade</taxon>
        <taxon>Chlamydomonadales</taxon>
        <taxon>Chlamydomonadaceae</taxon>
        <taxon>Polytomella</taxon>
    </lineage>
</organism>
<feature type="region of interest" description="Disordered" evidence="2">
    <location>
        <begin position="204"/>
        <end position="227"/>
    </location>
</feature>
<accession>A0A7S0UT27</accession>
<feature type="compositionally biased region" description="Polar residues" evidence="2">
    <location>
        <begin position="204"/>
        <end position="213"/>
    </location>
</feature>
<proteinExistence type="predicted"/>
<feature type="compositionally biased region" description="Pro residues" evidence="2">
    <location>
        <begin position="506"/>
        <end position="516"/>
    </location>
</feature>
<evidence type="ECO:0000256" key="1">
    <source>
        <dbReference type="SAM" id="Coils"/>
    </source>
</evidence>
<sequence length="762" mass="82369">MYSIDNAMSVVLPNSQKNGLDSSTTHKNHRNSIAIEYKDVSNKFNPSSSEKNAESGETLKPVFIANTQQQHFQPLPPNCENNPVVINIALSSDDSNSVNSIDDKVETTAVVPIPQPLIDDAQVNTESLGLMNDEFQEASNGVSNQRKKRVVLRIVKSKSKPEITGPSDDHSSKIGTEMKRIDSQSLTPSAPNSVSLINMISSSTVNGNDSSKPTLLPSAPSSMPPSEEAKKIGQKIVKNKVEDTLNLLGRTVKVLERKNGIVSATIMDKRALRELLETKNVKIVTNFSSPLQDMIANDHNKSCSADKISSSSNLETSRPTGSTVMKVAKKRINTNPKSINTATPSSNDALLKNQILPKSSITTLVPTTPVIGSSKVFPASHDKSLQSNTNEELVVDDASPPTINDVSNVKKSDHEKRLTHSPLIIEKASTLEKKSISIISSAVEASDPPFNSHRIEREHAVTDSKMLTSLANAASDKEMLLTKKGMVTLETKKPVKNRVASVSIPSAPPLPPPPLTPSQALYPSGSSSNVELINISHAVQEATTIMQLQSELSRVQAMYSDLKAERINQMSSILSDQERCMEGQREAAQKLVRRWRAEAERQAKAAKDALSEDTRQKLVALQMTINDLIEEKGAIVRQNLDLQLKVSLLEQQILDLKASALPPDATDVAIQVCDGEDDTDGIRSIAAVATAAAATGVVAPLISIQSSCSNESSASLLSSSASLLNHFDCAANEYGITNCGNRTLYTWFRSGNRQTSALPKPK</sequence>
<feature type="region of interest" description="Disordered" evidence="2">
    <location>
        <begin position="503"/>
        <end position="523"/>
    </location>
</feature>
<evidence type="ECO:0000313" key="3">
    <source>
        <dbReference type="EMBL" id="CAD8767448.1"/>
    </source>
</evidence>
<protein>
    <submittedName>
        <fullName evidence="3">Uncharacterized protein</fullName>
    </submittedName>
</protein>
<gene>
    <name evidence="3" type="ORF">PPAR00522_LOCUS3843</name>
</gene>
<dbReference type="AlphaFoldDB" id="A0A7S0UT27"/>
<dbReference type="EMBL" id="HBFM01006341">
    <property type="protein sequence ID" value="CAD8767448.1"/>
    <property type="molecule type" value="Transcribed_RNA"/>
</dbReference>
<keyword evidence="1" id="KW-0175">Coiled coil</keyword>